<dbReference type="EMBL" id="KN831777">
    <property type="protein sequence ID" value="KIM42902.1"/>
    <property type="molecule type" value="Genomic_DNA"/>
</dbReference>
<reference evidence="1 2" key="1">
    <citation type="submission" date="2014-04" db="EMBL/GenBank/DDBJ databases">
        <authorList>
            <consortium name="DOE Joint Genome Institute"/>
            <person name="Kuo A."/>
            <person name="Gay G."/>
            <person name="Dore J."/>
            <person name="Kohler A."/>
            <person name="Nagy L.G."/>
            <person name="Floudas D."/>
            <person name="Copeland A."/>
            <person name="Barry K.W."/>
            <person name="Cichocki N."/>
            <person name="Veneault-Fourrey C."/>
            <person name="LaButti K."/>
            <person name="Lindquist E.A."/>
            <person name="Lipzen A."/>
            <person name="Lundell T."/>
            <person name="Morin E."/>
            <person name="Murat C."/>
            <person name="Sun H."/>
            <person name="Tunlid A."/>
            <person name="Henrissat B."/>
            <person name="Grigoriev I.V."/>
            <person name="Hibbett D.S."/>
            <person name="Martin F."/>
            <person name="Nordberg H.P."/>
            <person name="Cantor M.N."/>
            <person name="Hua S.X."/>
        </authorList>
    </citation>
    <scope>NUCLEOTIDE SEQUENCE [LARGE SCALE GENOMIC DNA]</scope>
    <source>
        <strain evidence="2">h7</strain>
    </source>
</reference>
<evidence type="ECO:0000313" key="2">
    <source>
        <dbReference type="Proteomes" id="UP000053424"/>
    </source>
</evidence>
<evidence type="ECO:0000313" key="1">
    <source>
        <dbReference type="EMBL" id="KIM42902.1"/>
    </source>
</evidence>
<gene>
    <name evidence="1" type="ORF">M413DRAFT_26871</name>
</gene>
<sequence length="190" mass="21198">MLATGDPFSPALRKALLFNYDPNVTHKPPRNEPVLPPDTPPLSFYDRHIACNLVLKQLVYLPSLSHSLSKLCENTIEKFTSDGNKFYQQGFRIYPGNPDFKHAGSVRDYYIANAGSLGHSFASIALLHPSCPSWASLLMLHDPMTRRHESPPFLTEASLQVRGYPEDGDLNFSEEYDKDLMEGLDGSDAG</sequence>
<dbReference type="OrthoDB" id="2521594at2759"/>
<dbReference type="AlphaFoldDB" id="A0A0C2YPC4"/>
<dbReference type="Proteomes" id="UP000053424">
    <property type="component" value="Unassembled WGS sequence"/>
</dbReference>
<dbReference type="HOGENOM" id="CLU_1343399_0_0_1"/>
<protein>
    <submittedName>
        <fullName evidence="1">Uncharacterized protein</fullName>
    </submittedName>
</protein>
<accession>A0A0C2YPC4</accession>
<keyword evidence="2" id="KW-1185">Reference proteome</keyword>
<dbReference type="STRING" id="686832.A0A0C2YPC4"/>
<proteinExistence type="predicted"/>
<name>A0A0C2YPC4_HEBCY</name>
<organism evidence="1 2">
    <name type="scientific">Hebeloma cylindrosporum</name>
    <dbReference type="NCBI Taxonomy" id="76867"/>
    <lineage>
        <taxon>Eukaryota</taxon>
        <taxon>Fungi</taxon>
        <taxon>Dikarya</taxon>
        <taxon>Basidiomycota</taxon>
        <taxon>Agaricomycotina</taxon>
        <taxon>Agaricomycetes</taxon>
        <taxon>Agaricomycetidae</taxon>
        <taxon>Agaricales</taxon>
        <taxon>Agaricineae</taxon>
        <taxon>Hymenogastraceae</taxon>
        <taxon>Hebeloma</taxon>
    </lineage>
</organism>
<reference evidence="2" key="2">
    <citation type="submission" date="2015-01" db="EMBL/GenBank/DDBJ databases">
        <title>Evolutionary Origins and Diversification of the Mycorrhizal Mutualists.</title>
        <authorList>
            <consortium name="DOE Joint Genome Institute"/>
            <consortium name="Mycorrhizal Genomics Consortium"/>
            <person name="Kohler A."/>
            <person name="Kuo A."/>
            <person name="Nagy L.G."/>
            <person name="Floudas D."/>
            <person name="Copeland A."/>
            <person name="Barry K.W."/>
            <person name="Cichocki N."/>
            <person name="Veneault-Fourrey C."/>
            <person name="LaButti K."/>
            <person name="Lindquist E.A."/>
            <person name="Lipzen A."/>
            <person name="Lundell T."/>
            <person name="Morin E."/>
            <person name="Murat C."/>
            <person name="Riley R."/>
            <person name="Ohm R."/>
            <person name="Sun H."/>
            <person name="Tunlid A."/>
            <person name="Henrissat B."/>
            <person name="Grigoriev I.V."/>
            <person name="Hibbett D.S."/>
            <person name="Martin F."/>
        </authorList>
    </citation>
    <scope>NUCLEOTIDE SEQUENCE [LARGE SCALE GENOMIC DNA]</scope>
    <source>
        <strain evidence="2">h7</strain>
    </source>
</reference>